<dbReference type="SMART" id="SM01018">
    <property type="entry name" value="B12-binding_2"/>
    <property type="match status" value="1"/>
</dbReference>
<dbReference type="Gene3D" id="3.40.50.280">
    <property type="entry name" value="Cobalamin-binding domain"/>
    <property type="match status" value="1"/>
</dbReference>
<evidence type="ECO:0000259" key="1">
    <source>
        <dbReference type="PROSITE" id="PS51332"/>
    </source>
</evidence>
<dbReference type="EMBL" id="LR746496">
    <property type="protein sequence ID" value="CAA7600058.1"/>
    <property type="molecule type" value="Genomic_DNA"/>
</dbReference>
<dbReference type="RefSeq" id="WP_240983787.1">
    <property type="nucleotide sequence ID" value="NZ_CDGJ01000066.1"/>
</dbReference>
<dbReference type="InterPro" id="IPR036724">
    <property type="entry name" value="Cobalamin-bd_sf"/>
</dbReference>
<dbReference type="AlphaFoldDB" id="A0A8S0W1W9"/>
<dbReference type="GO" id="GO:0046872">
    <property type="term" value="F:metal ion binding"/>
    <property type="evidence" value="ECO:0007669"/>
    <property type="project" value="InterPro"/>
</dbReference>
<reference evidence="2" key="2">
    <citation type="submission" date="2020-01" db="EMBL/GenBank/DDBJ databases">
        <authorList>
            <person name="Hornung B."/>
        </authorList>
    </citation>
    <scope>NUCLEOTIDE SEQUENCE</scope>
    <source>
        <strain evidence="2">PacBioINE</strain>
    </source>
</reference>
<dbReference type="Pfam" id="PF02607">
    <property type="entry name" value="B12-binding_2"/>
    <property type="match status" value="1"/>
</dbReference>
<dbReference type="GO" id="GO:0008705">
    <property type="term" value="F:methionine synthase activity"/>
    <property type="evidence" value="ECO:0007669"/>
    <property type="project" value="TreeGrafter"/>
</dbReference>
<dbReference type="Proteomes" id="UP000836597">
    <property type="component" value="Chromosome"/>
</dbReference>
<dbReference type="SUPFAM" id="SSF47644">
    <property type="entry name" value="Methionine synthase domain"/>
    <property type="match status" value="1"/>
</dbReference>
<protein>
    <submittedName>
        <fullName evidence="2">Cobalamin (Vitamin B12)-binding domain protein</fullName>
    </submittedName>
    <submittedName>
        <fullName evidence="3">Cobalamin B12-binding domain protein</fullName>
    </submittedName>
</protein>
<dbReference type="GO" id="GO:0031419">
    <property type="term" value="F:cobalamin binding"/>
    <property type="evidence" value="ECO:0007669"/>
    <property type="project" value="InterPro"/>
</dbReference>
<keyword evidence="4" id="KW-1185">Reference proteome</keyword>
<gene>
    <name evidence="2" type="ORF">DEACI_0707</name>
    <name evidence="3" type="ORF">DEACI_2299</name>
</gene>
<dbReference type="EMBL" id="CDGJ01000066">
    <property type="protein sequence ID" value="CEJ07833.1"/>
    <property type="molecule type" value="Genomic_DNA"/>
</dbReference>
<dbReference type="InterPro" id="IPR006158">
    <property type="entry name" value="Cobalamin-bd"/>
</dbReference>
<dbReference type="InterPro" id="IPR050554">
    <property type="entry name" value="Met_Synthase/Corrinoid"/>
</dbReference>
<dbReference type="KEGG" id="aacx:DEACI_0707"/>
<accession>A0A8S0W1W9</accession>
<proteinExistence type="predicted"/>
<evidence type="ECO:0000313" key="4">
    <source>
        <dbReference type="Proteomes" id="UP001071230"/>
    </source>
</evidence>
<evidence type="ECO:0000313" key="3">
    <source>
        <dbReference type="EMBL" id="CEJ07833.1"/>
    </source>
</evidence>
<reference evidence="3" key="1">
    <citation type="submission" date="2014-11" db="EMBL/GenBank/DDBJ databases">
        <authorList>
            <person name="Hornung B.V."/>
        </authorList>
    </citation>
    <scope>NUCLEOTIDE SEQUENCE</scope>
    <source>
        <strain evidence="3">INE</strain>
    </source>
</reference>
<dbReference type="InterPro" id="IPR036594">
    <property type="entry name" value="Meth_synthase_dom"/>
</dbReference>
<sequence>MDRIVAKGSILLMSIFLLSDAKQRGEDGVNDFEPLIAAVMAGKREEAVNESAKLLETGATPEQIVRDGLTVALALLGPRCTAEDFNLLEILLAGRAMMYVIDKVVQPRLQAGTSMFAAQPGIVVGTIKGDIHDLGRQVLSVILRSATYRVIDLGKDVEPEAFAECCAKEKAQAIGISSLITVTSPTIRRVKEICRARGLGHIPVVAGGAAVRQASAEYLNVDYVARDVFDGLNYFLREVPPDGSL</sequence>
<dbReference type="SUPFAM" id="SSF52242">
    <property type="entry name" value="Cobalamin (vitamin B12)-binding domain"/>
    <property type="match status" value="1"/>
</dbReference>
<dbReference type="PROSITE" id="PS51332">
    <property type="entry name" value="B12_BINDING"/>
    <property type="match status" value="1"/>
</dbReference>
<dbReference type="PANTHER" id="PTHR45833">
    <property type="entry name" value="METHIONINE SYNTHASE"/>
    <property type="match status" value="1"/>
</dbReference>
<name>A0A8S0W1W9_9FIRM</name>
<dbReference type="Gene3D" id="1.10.1240.10">
    <property type="entry name" value="Methionine synthase domain"/>
    <property type="match status" value="1"/>
</dbReference>
<organism evidence="2">
    <name type="scientific">Acididesulfobacillus acetoxydans</name>
    <dbReference type="NCBI Taxonomy" id="1561005"/>
    <lineage>
        <taxon>Bacteria</taxon>
        <taxon>Bacillati</taxon>
        <taxon>Bacillota</taxon>
        <taxon>Clostridia</taxon>
        <taxon>Eubacteriales</taxon>
        <taxon>Peptococcaceae</taxon>
        <taxon>Acididesulfobacillus</taxon>
    </lineage>
</organism>
<dbReference type="Pfam" id="PF02310">
    <property type="entry name" value="B12-binding"/>
    <property type="match status" value="1"/>
</dbReference>
<dbReference type="GO" id="GO:0005829">
    <property type="term" value="C:cytosol"/>
    <property type="evidence" value="ECO:0007669"/>
    <property type="project" value="TreeGrafter"/>
</dbReference>
<feature type="domain" description="B12-binding" evidence="1">
    <location>
        <begin position="119"/>
        <end position="245"/>
    </location>
</feature>
<dbReference type="Proteomes" id="UP001071230">
    <property type="component" value="Unassembled WGS sequence"/>
</dbReference>
<evidence type="ECO:0000313" key="2">
    <source>
        <dbReference type="EMBL" id="CAA7600058.1"/>
    </source>
</evidence>
<dbReference type="InterPro" id="IPR003759">
    <property type="entry name" value="Cbl-bd_cap"/>
</dbReference>